<feature type="transmembrane region" description="Helical" evidence="5">
    <location>
        <begin position="428"/>
        <end position="447"/>
    </location>
</feature>
<dbReference type="InterPro" id="IPR020846">
    <property type="entry name" value="MFS_dom"/>
</dbReference>
<feature type="transmembrane region" description="Helical" evidence="5">
    <location>
        <begin position="331"/>
        <end position="350"/>
    </location>
</feature>
<dbReference type="PROSITE" id="PS00217">
    <property type="entry name" value="SUGAR_TRANSPORT_2"/>
    <property type="match status" value="1"/>
</dbReference>
<dbReference type="PANTHER" id="PTHR23508:SF10">
    <property type="entry name" value="CARBOXYLIC ACID TRANSPORTER PROTEIN HOMOLOG"/>
    <property type="match status" value="1"/>
</dbReference>
<feature type="transmembrane region" description="Helical" evidence="5">
    <location>
        <begin position="356"/>
        <end position="377"/>
    </location>
</feature>
<feature type="domain" description="Major facilitator superfamily (MFS) profile" evidence="6">
    <location>
        <begin position="24"/>
        <end position="452"/>
    </location>
</feature>
<feature type="transmembrane region" description="Helical" evidence="5">
    <location>
        <begin position="397"/>
        <end position="416"/>
    </location>
</feature>
<reference evidence="7" key="1">
    <citation type="submission" date="2022-10" db="EMBL/GenBank/DDBJ databases">
        <title>Luteolibacter sp. GHJ8, whole genome shotgun sequencing project.</title>
        <authorList>
            <person name="Zhao G."/>
            <person name="Shen L."/>
        </authorList>
    </citation>
    <scope>NUCLEOTIDE SEQUENCE</scope>
    <source>
        <strain evidence="7">GHJ8</strain>
    </source>
</reference>
<dbReference type="RefSeq" id="WP_264516028.1">
    <property type="nucleotide sequence ID" value="NZ_JAPDDR010000015.1"/>
</dbReference>
<protein>
    <submittedName>
        <fullName evidence="7">MFS transporter</fullName>
    </submittedName>
</protein>
<accession>A0ABT3G9B9</accession>
<dbReference type="InterPro" id="IPR005828">
    <property type="entry name" value="MFS_sugar_transport-like"/>
</dbReference>
<feature type="transmembrane region" description="Helical" evidence="5">
    <location>
        <begin position="194"/>
        <end position="213"/>
    </location>
</feature>
<keyword evidence="3 5" id="KW-1133">Transmembrane helix</keyword>
<dbReference type="Pfam" id="PF00083">
    <property type="entry name" value="Sugar_tr"/>
    <property type="match status" value="1"/>
</dbReference>
<keyword evidence="2 5" id="KW-0812">Transmembrane</keyword>
<evidence type="ECO:0000256" key="1">
    <source>
        <dbReference type="ARBA" id="ARBA00004141"/>
    </source>
</evidence>
<feature type="transmembrane region" description="Helical" evidence="5">
    <location>
        <begin position="126"/>
        <end position="144"/>
    </location>
</feature>
<dbReference type="PROSITE" id="PS50850">
    <property type="entry name" value="MFS"/>
    <property type="match status" value="1"/>
</dbReference>
<feature type="transmembrane region" description="Helical" evidence="5">
    <location>
        <begin position="20"/>
        <end position="37"/>
    </location>
</feature>
<dbReference type="SUPFAM" id="SSF103473">
    <property type="entry name" value="MFS general substrate transporter"/>
    <property type="match status" value="1"/>
</dbReference>
<evidence type="ECO:0000256" key="3">
    <source>
        <dbReference type="ARBA" id="ARBA00022989"/>
    </source>
</evidence>
<feature type="transmembrane region" description="Helical" evidence="5">
    <location>
        <begin position="250"/>
        <end position="268"/>
    </location>
</feature>
<gene>
    <name evidence="7" type="ORF">OJ996_22885</name>
</gene>
<dbReference type="Gene3D" id="1.20.1250.20">
    <property type="entry name" value="MFS general substrate transporter like domains"/>
    <property type="match status" value="2"/>
</dbReference>
<evidence type="ECO:0000313" key="8">
    <source>
        <dbReference type="Proteomes" id="UP001165653"/>
    </source>
</evidence>
<dbReference type="InterPro" id="IPR036259">
    <property type="entry name" value="MFS_trans_sf"/>
</dbReference>
<keyword evidence="8" id="KW-1185">Reference proteome</keyword>
<dbReference type="EMBL" id="JAPDDR010000015">
    <property type="protein sequence ID" value="MCW1916452.1"/>
    <property type="molecule type" value="Genomic_DNA"/>
</dbReference>
<dbReference type="Proteomes" id="UP001165653">
    <property type="component" value="Unassembled WGS sequence"/>
</dbReference>
<evidence type="ECO:0000259" key="6">
    <source>
        <dbReference type="PROSITE" id="PS50850"/>
    </source>
</evidence>
<evidence type="ECO:0000256" key="2">
    <source>
        <dbReference type="ARBA" id="ARBA00022692"/>
    </source>
</evidence>
<evidence type="ECO:0000256" key="4">
    <source>
        <dbReference type="ARBA" id="ARBA00023136"/>
    </source>
</evidence>
<name>A0ABT3G9B9_9BACT</name>
<feature type="transmembrane region" description="Helical" evidence="5">
    <location>
        <begin position="304"/>
        <end position="324"/>
    </location>
</feature>
<proteinExistence type="predicted"/>
<evidence type="ECO:0000313" key="7">
    <source>
        <dbReference type="EMBL" id="MCW1916452.1"/>
    </source>
</evidence>
<dbReference type="InterPro" id="IPR005829">
    <property type="entry name" value="Sugar_transporter_CS"/>
</dbReference>
<feature type="transmembrane region" description="Helical" evidence="5">
    <location>
        <begin position="100"/>
        <end position="119"/>
    </location>
</feature>
<feature type="transmembrane region" description="Helical" evidence="5">
    <location>
        <begin position="70"/>
        <end position="88"/>
    </location>
</feature>
<comment type="caution">
    <text evidence="7">The sequence shown here is derived from an EMBL/GenBank/DDBJ whole genome shotgun (WGS) entry which is preliminary data.</text>
</comment>
<evidence type="ECO:0000256" key="5">
    <source>
        <dbReference type="SAM" id="Phobius"/>
    </source>
</evidence>
<comment type="subcellular location">
    <subcellularLocation>
        <location evidence="1">Membrane</location>
        <topology evidence="1">Multi-pass membrane protein</topology>
    </subcellularLocation>
</comment>
<dbReference type="PANTHER" id="PTHR23508">
    <property type="entry name" value="CARBOXYLIC ACID TRANSPORTER PROTEIN HOMOLOG"/>
    <property type="match status" value="1"/>
</dbReference>
<organism evidence="7 8">
    <name type="scientific">Luteolibacter rhizosphaerae</name>
    <dbReference type="NCBI Taxonomy" id="2989719"/>
    <lineage>
        <taxon>Bacteria</taxon>
        <taxon>Pseudomonadati</taxon>
        <taxon>Verrucomicrobiota</taxon>
        <taxon>Verrucomicrobiia</taxon>
        <taxon>Verrucomicrobiales</taxon>
        <taxon>Verrucomicrobiaceae</taxon>
        <taxon>Luteolibacter</taxon>
    </lineage>
</organism>
<sequence>MPDLSDNSKHRPWWTQLNGYHWFVMIVASLAWFFDCLDQRLFSLARNPALKSLMPEGTPPGDIQAMGKEVTALFLVGWGIGGMIFGALGDRYGRSKMLTATVLLYSIFTGLSFFSVAYWDFAIYRFLTGVGVGGVFGLAVALIAETVPDRARAGALGTLQVLSTIGNISAAFIKMGIDSLEAGGTITPGNGWRWLFLVGALPAFLVFFIRGYLKEPEPWLKMKREGRLPTGGIFAPYAALLSDKRWRHNLIVGAIIASTGVVGLWAIGEYAVDLQRIVFRKHFEALGTPAGEIDKLMNAAVSKAYLLSMVGAALGMSLFTWICGKMGRRPAFVIGFSSAAVITALVYWKMNSPMDAYWMTPLMSGAQLGILAGFAIYLPELFPSRLRSTGTSFCYNLGRFAAAGGSFFSAALAQSAYGNFGSPMMERYSAMTMCAIYIVGIVAVIWAPETKDKPLPED</sequence>
<keyword evidence="4 5" id="KW-0472">Membrane</keyword>